<evidence type="ECO:0000259" key="9">
    <source>
        <dbReference type="PROSITE" id="PS50053"/>
    </source>
</evidence>
<evidence type="ECO:0000256" key="5">
    <source>
        <dbReference type="ARBA" id="ARBA00022801"/>
    </source>
</evidence>
<dbReference type="InterPro" id="IPR001995">
    <property type="entry name" value="Peptidase_A2_cat"/>
</dbReference>
<dbReference type="Gene3D" id="3.10.20.90">
    <property type="entry name" value="Phosphatidylinositol 3-kinase Catalytic Subunit, Chain A, domain 1"/>
    <property type="match status" value="1"/>
</dbReference>
<dbReference type="Proteomes" id="UP000069940">
    <property type="component" value="Unassembled WGS sequence"/>
</dbReference>
<dbReference type="InterPro" id="IPR029071">
    <property type="entry name" value="Ubiquitin-like_domsf"/>
</dbReference>
<keyword evidence="3" id="KW-0645">Protease</keyword>
<proteinExistence type="inferred from homology"/>
<name>A0ABM1Z4Y2_AEDAL</name>
<dbReference type="PANTHER" id="PTHR15397:SF3">
    <property type="entry name" value="DNA DAMAGE INDUCIBLE 1 HOMOLOG 2"/>
    <property type="match status" value="1"/>
</dbReference>
<dbReference type="Pfam" id="PF00240">
    <property type="entry name" value="ubiquitin"/>
    <property type="match status" value="1"/>
</dbReference>
<evidence type="ECO:0000313" key="12">
    <source>
        <dbReference type="Proteomes" id="UP000069940"/>
    </source>
</evidence>
<dbReference type="InterPro" id="IPR033882">
    <property type="entry name" value="DDI1_N"/>
</dbReference>
<dbReference type="InterPro" id="IPR019103">
    <property type="entry name" value="Peptidase_aspartic_DDI1-type"/>
</dbReference>
<dbReference type="EnsemblMetazoa" id="AALFPA23_015127.R21924">
    <property type="protein sequence ID" value="AALFPA23_015127.P21924"/>
    <property type="gene ID" value="AALFPA23_015127"/>
</dbReference>
<evidence type="ECO:0000256" key="4">
    <source>
        <dbReference type="ARBA" id="ARBA00022750"/>
    </source>
</evidence>
<keyword evidence="2" id="KW-0813">Transport</keyword>
<dbReference type="GeneID" id="109425718"/>
<feature type="region of interest" description="Disordered" evidence="7">
    <location>
        <begin position="400"/>
        <end position="467"/>
    </location>
</feature>
<organism evidence="11 12">
    <name type="scientific">Aedes albopictus</name>
    <name type="common">Asian tiger mosquito</name>
    <name type="synonym">Stegomyia albopicta</name>
    <dbReference type="NCBI Taxonomy" id="7160"/>
    <lineage>
        <taxon>Eukaryota</taxon>
        <taxon>Metazoa</taxon>
        <taxon>Ecdysozoa</taxon>
        <taxon>Arthropoda</taxon>
        <taxon>Hexapoda</taxon>
        <taxon>Insecta</taxon>
        <taxon>Pterygota</taxon>
        <taxon>Neoptera</taxon>
        <taxon>Endopterygota</taxon>
        <taxon>Diptera</taxon>
        <taxon>Nematocera</taxon>
        <taxon>Culicoidea</taxon>
        <taxon>Culicidae</taxon>
        <taxon>Culicinae</taxon>
        <taxon>Aedini</taxon>
        <taxon>Aedes</taxon>
        <taxon>Stegomyia</taxon>
    </lineage>
</organism>
<feature type="region of interest" description="Disordered" evidence="7">
    <location>
        <begin position="110"/>
        <end position="141"/>
    </location>
</feature>
<sequence length="521" mass="56765">MRVTVTTPADYTFPLEVSDDMELENFKALCEIESGFPASEIVITFNGQHLLDDKKTLTELGIKDGDVVMLQHIMQAAQQASQAARSRQQSAEPSRLASLDFSSIQIPSAVASNSTSTSSGSGSGNSGLLNNNRPSPTVAPEDDPAVVREMFLSNPDQLALLKQNNPRLAEALLSGNLETFATVLRKQIQERMEKQQQRLRILQASPFDAEAQRLIAEEIKQKNIEANMEAAMEYNPETFGTVVMLYINCRVNGHPVKAFIDSGAQATIMSAAAAERCNIMRLVDTRWAGIAKGVGVQKIIGRIHMVQIQIENDFLTSSFSVLEEQPMDMLLGLDMLKRHQCNIDLKHNLLKIGTTGTETRFLAEGDLPECARLTGSPEEEQKALAESARIAEELALKEAVVKSQQDQENSNQEEKPSGSISQLKRRRSPSTSGTSSGNNNTGSGNSSNNSPTSSGQQPPQQPQQTAEEDVPLVLLPTDQFSEMDVVELESMGFSRQMVIGELRAANGDKTKATSGLFAKLG</sequence>
<dbReference type="Pfam" id="PF24669">
    <property type="entry name" value="Ddi2_HDD"/>
    <property type="match status" value="1"/>
</dbReference>
<dbReference type="Gene3D" id="1.10.8.10">
    <property type="entry name" value="DNA helicase RuvA subunit, C-terminal domain"/>
    <property type="match status" value="1"/>
</dbReference>
<keyword evidence="12" id="KW-1185">Reference proteome</keyword>
<keyword evidence="4" id="KW-0064">Aspartyl protease</keyword>
<accession>A0ABM1Z4Y2</accession>
<dbReference type="InterPro" id="IPR000626">
    <property type="entry name" value="Ubiquitin-like_dom"/>
</dbReference>
<reference evidence="12" key="1">
    <citation type="journal article" date="2015" name="Proc. Natl. Acad. Sci. U.S.A.">
        <title>Genome sequence of the Asian Tiger mosquito, Aedes albopictus, reveals insights into its biology, genetics, and evolution.</title>
        <authorList>
            <person name="Chen X.G."/>
            <person name="Jiang X."/>
            <person name="Gu J."/>
            <person name="Xu M."/>
            <person name="Wu Y."/>
            <person name="Deng Y."/>
            <person name="Zhang C."/>
            <person name="Bonizzoni M."/>
            <person name="Dermauw W."/>
            <person name="Vontas J."/>
            <person name="Armbruster P."/>
            <person name="Huang X."/>
            <person name="Yang Y."/>
            <person name="Zhang H."/>
            <person name="He W."/>
            <person name="Peng H."/>
            <person name="Liu Y."/>
            <person name="Wu K."/>
            <person name="Chen J."/>
            <person name="Lirakis M."/>
            <person name="Topalis P."/>
            <person name="Van Leeuwen T."/>
            <person name="Hall A.B."/>
            <person name="Jiang X."/>
            <person name="Thorpe C."/>
            <person name="Mueller R.L."/>
            <person name="Sun C."/>
            <person name="Waterhouse R.M."/>
            <person name="Yan G."/>
            <person name="Tu Z.J."/>
            <person name="Fang X."/>
            <person name="James A.A."/>
        </authorList>
    </citation>
    <scope>NUCLEOTIDE SEQUENCE [LARGE SCALE GENOMIC DNA]</scope>
    <source>
        <strain evidence="12">Foshan</strain>
    </source>
</reference>
<evidence type="ECO:0000256" key="1">
    <source>
        <dbReference type="ARBA" id="ARBA00009136"/>
    </source>
</evidence>
<evidence type="ECO:0000256" key="7">
    <source>
        <dbReference type="SAM" id="MobiDB-lite"/>
    </source>
</evidence>
<evidence type="ECO:0000256" key="2">
    <source>
        <dbReference type="ARBA" id="ARBA00022448"/>
    </source>
</evidence>
<dbReference type="InterPro" id="IPR021109">
    <property type="entry name" value="Peptidase_aspartic_dom_sf"/>
</dbReference>
<evidence type="ECO:0000259" key="10">
    <source>
        <dbReference type="PROSITE" id="PS50175"/>
    </source>
</evidence>
<dbReference type="SMART" id="SM00213">
    <property type="entry name" value="UBQ"/>
    <property type="match status" value="1"/>
</dbReference>
<dbReference type="Gene3D" id="2.40.70.10">
    <property type="entry name" value="Acid Proteases"/>
    <property type="match status" value="1"/>
</dbReference>
<feature type="domain" description="Peptidase A2" evidence="10">
    <location>
        <begin position="256"/>
        <end position="335"/>
    </location>
</feature>
<dbReference type="PANTHER" id="PTHR15397">
    <property type="entry name" value="SODIUM-GLUCOSE COTRANSPORTER REGULATORY PROTEIN -RELATED"/>
    <property type="match status" value="1"/>
</dbReference>
<feature type="compositionally biased region" description="Low complexity" evidence="7">
    <location>
        <begin position="112"/>
        <end position="132"/>
    </location>
</feature>
<dbReference type="PROSITE" id="PS50030">
    <property type="entry name" value="UBA"/>
    <property type="match status" value="1"/>
</dbReference>
<evidence type="ECO:0000256" key="6">
    <source>
        <dbReference type="ARBA" id="ARBA00022927"/>
    </source>
</evidence>
<dbReference type="InterPro" id="IPR015940">
    <property type="entry name" value="UBA"/>
</dbReference>
<dbReference type="CDD" id="cd05479">
    <property type="entry name" value="RP_DDI"/>
    <property type="match status" value="1"/>
</dbReference>
<feature type="domain" description="UBA" evidence="8">
    <location>
        <begin position="479"/>
        <end position="519"/>
    </location>
</feature>
<comment type="similarity">
    <text evidence="1">Belongs to the DDI1 family.</text>
</comment>
<dbReference type="PROSITE" id="PS50175">
    <property type="entry name" value="ASP_PROT_RETROV"/>
    <property type="match status" value="1"/>
</dbReference>
<evidence type="ECO:0000256" key="3">
    <source>
        <dbReference type="ARBA" id="ARBA00022670"/>
    </source>
</evidence>
<keyword evidence="5" id="KW-0378">Hydrolase</keyword>
<evidence type="ECO:0000313" key="11">
    <source>
        <dbReference type="EnsemblMetazoa" id="AALFPA23_015127.P21924"/>
    </source>
</evidence>
<feature type="domain" description="Ubiquitin-like" evidence="9">
    <location>
        <begin position="1"/>
        <end position="70"/>
    </location>
</feature>
<dbReference type="SUPFAM" id="SSF54236">
    <property type="entry name" value="Ubiquitin-like"/>
    <property type="match status" value="1"/>
</dbReference>
<evidence type="ECO:0008006" key="13">
    <source>
        <dbReference type="Google" id="ProtNLM"/>
    </source>
</evidence>
<dbReference type="PROSITE" id="PS50053">
    <property type="entry name" value="UBIQUITIN_2"/>
    <property type="match status" value="1"/>
</dbReference>
<evidence type="ECO:0000259" key="8">
    <source>
        <dbReference type="PROSITE" id="PS50030"/>
    </source>
</evidence>
<dbReference type="CDD" id="cd01796">
    <property type="entry name" value="Ubl_Ddi1_like"/>
    <property type="match status" value="1"/>
</dbReference>
<protein>
    <recommendedName>
        <fullName evidence="13">Dna damage inducible protein</fullName>
    </recommendedName>
</protein>
<dbReference type="SUPFAM" id="SSF50630">
    <property type="entry name" value="Acid proteases"/>
    <property type="match status" value="1"/>
</dbReference>
<dbReference type="InterPro" id="IPR057273">
    <property type="entry name" value="Ddi1/2_HDD"/>
</dbReference>
<feature type="compositionally biased region" description="Low complexity" evidence="7">
    <location>
        <begin position="429"/>
        <end position="465"/>
    </location>
</feature>
<dbReference type="RefSeq" id="XP_019556590.2">
    <property type="nucleotide sequence ID" value="XM_019701045.3"/>
</dbReference>
<reference evidence="11" key="2">
    <citation type="submission" date="2025-05" db="UniProtKB">
        <authorList>
            <consortium name="EnsemblMetazoa"/>
        </authorList>
    </citation>
    <scope>IDENTIFICATION</scope>
    <source>
        <strain evidence="11">Foshan</strain>
    </source>
</reference>
<dbReference type="Pfam" id="PF09668">
    <property type="entry name" value="Asp_protease"/>
    <property type="match status" value="1"/>
</dbReference>
<keyword evidence="6" id="KW-0653">Protein transport</keyword>